<organism evidence="1 2">
    <name type="scientific">Streptomyces cinnamoneus</name>
    <name type="common">Streptoverticillium cinnamoneum</name>
    <dbReference type="NCBI Taxonomy" id="53446"/>
    <lineage>
        <taxon>Bacteria</taxon>
        <taxon>Bacillati</taxon>
        <taxon>Actinomycetota</taxon>
        <taxon>Actinomycetes</taxon>
        <taxon>Kitasatosporales</taxon>
        <taxon>Streptomycetaceae</taxon>
        <taxon>Streptomyces</taxon>
        <taxon>Streptomyces cinnamoneus group</taxon>
    </lineage>
</organism>
<dbReference type="AlphaFoldDB" id="A0A918TYW3"/>
<dbReference type="RefSeq" id="WP_190112708.1">
    <property type="nucleotide sequence ID" value="NZ_BMVB01000029.1"/>
</dbReference>
<gene>
    <name evidence="1" type="ORF">GCM10010507_55930</name>
</gene>
<evidence type="ECO:0000313" key="2">
    <source>
        <dbReference type="Proteomes" id="UP000646244"/>
    </source>
</evidence>
<reference evidence="1" key="2">
    <citation type="submission" date="2020-09" db="EMBL/GenBank/DDBJ databases">
        <authorList>
            <person name="Sun Q."/>
            <person name="Ohkuma M."/>
        </authorList>
    </citation>
    <scope>NUCLEOTIDE SEQUENCE</scope>
    <source>
        <strain evidence="1">JCM 4633</strain>
    </source>
</reference>
<dbReference type="EMBL" id="BMVB01000029">
    <property type="protein sequence ID" value="GHC70037.1"/>
    <property type="molecule type" value="Genomic_DNA"/>
</dbReference>
<reference evidence="1" key="1">
    <citation type="journal article" date="2014" name="Int. J. Syst. Evol. Microbiol.">
        <title>Complete genome sequence of Corynebacterium casei LMG S-19264T (=DSM 44701T), isolated from a smear-ripened cheese.</title>
        <authorList>
            <consortium name="US DOE Joint Genome Institute (JGI-PGF)"/>
            <person name="Walter F."/>
            <person name="Albersmeier A."/>
            <person name="Kalinowski J."/>
            <person name="Ruckert C."/>
        </authorList>
    </citation>
    <scope>NUCLEOTIDE SEQUENCE</scope>
    <source>
        <strain evidence="1">JCM 4633</strain>
    </source>
</reference>
<dbReference type="Proteomes" id="UP000646244">
    <property type="component" value="Unassembled WGS sequence"/>
</dbReference>
<protein>
    <submittedName>
        <fullName evidence="1">Uncharacterized protein</fullName>
    </submittedName>
</protein>
<name>A0A918TYW3_STRCJ</name>
<proteinExistence type="predicted"/>
<accession>A0A918TYW3</accession>
<sequence>MSETVPSGSVWKLSPKEGGALAARWWQWALSAPDDESPVRDKTGEFADWEQPDDLWFLAGTYGGRVVRRCSIPAGQPVFFPVFNTQRPVTWFKKDPMIMEVDEARAFLNGLELPLEVFTSQPFRALGRRRVAWGLWAGLAPLAPGQYVLEIKARTTGGFWVDTTYHLTVEGA</sequence>
<evidence type="ECO:0000313" key="1">
    <source>
        <dbReference type="EMBL" id="GHC70037.1"/>
    </source>
</evidence>
<comment type="caution">
    <text evidence="1">The sequence shown here is derived from an EMBL/GenBank/DDBJ whole genome shotgun (WGS) entry which is preliminary data.</text>
</comment>